<feature type="transmembrane region" description="Helical" evidence="7">
    <location>
        <begin position="62"/>
        <end position="82"/>
    </location>
</feature>
<dbReference type="InterPro" id="IPR003770">
    <property type="entry name" value="MLTG-like"/>
</dbReference>
<protein>
    <recommendedName>
        <fullName evidence="7">Endolytic murein transglycosylase</fullName>
        <ecNumber evidence="7">4.2.2.29</ecNumber>
    </recommendedName>
    <alternativeName>
        <fullName evidence="7">Peptidoglycan lytic transglycosylase</fullName>
    </alternativeName>
    <alternativeName>
        <fullName evidence="7">Peptidoglycan polymerization terminase</fullName>
    </alternativeName>
</protein>
<feature type="site" description="Important for catalytic activity" evidence="7">
    <location>
        <position position="258"/>
    </location>
</feature>
<dbReference type="PANTHER" id="PTHR30518:SF2">
    <property type="entry name" value="ENDOLYTIC MUREIN TRANSGLYCOSYLASE"/>
    <property type="match status" value="1"/>
</dbReference>
<evidence type="ECO:0000256" key="1">
    <source>
        <dbReference type="ARBA" id="ARBA00022475"/>
    </source>
</evidence>
<keyword evidence="6 7" id="KW-0961">Cell wall biogenesis/degradation</keyword>
<comment type="similarity">
    <text evidence="7">Belongs to the transglycosylase MltG family.</text>
</comment>
<sequence>MAKEIKSNNVQRKRKSISNTTKTTPKQKKSTPSTIKRVPRKRNNTIPNKIKNPQKEVKKNKFLRVFVAFISIVFTIFVLYIFESIQPKEKINIKYGGITQVIDGLKQQGYKVNIIDRYMLAILGTPRAGIIYFDKNETLSRISFLYKIANTKTKGIDSRITLIPGETLDIFFENVANQMNLNKEILMEEYTKQSSYKEAGIVSDTYFANTNMNEKKLVEFLLKPSEQKYDKLATKYFNKYDKEKWNKILTKASIIQKEAANKKEMPIISSVIDNRIAKNMRLQMDGTLNYGKYSHIAVTPERIKNDNTTFNTYKNYGLPDSPAGSVSMEAIDAAINPSKTDYLYFVKNKDGVHTFTKDFKSHRNAIEENKK</sequence>
<evidence type="ECO:0000256" key="4">
    <source>
        <dbReference type="ARBA" id="ARBA00023136"/>
    </source>
</evidence>
<dbReference type="GO" id="GO:0008932">
    <property type="term" value="F:lytic endotransglycosylase activity"/>
    <property type="evidence" value="ECO:0007669"/>
    <property type="project" value="UniProtKB-UniRule"/>
</dbReference>
<keyword evidence="3 7" id="KW-1133">Transmembrane helix</keyword>
<dbReference type="HAMAP" id="MF_02065">
    <property type="entry name" value="MltG"/>
    <property type="match status" value="1"/>
</dbReference>
<name>A0A0S4XQA4_9BACT</name>
<evidence type="ECO:0000256" key="5">
    <source>
        <dbReference type="ARBA" id="ARBA00023239"/>
    </source>
</evidence>
<dbReference type="PANTHER" id="PTHR30518">
    <property type="entry name" value="ENDOLYTIC MUREIN TRANSGLYCOSYLASE"/>
    <property type="match status" value="1"/>
</dbReference>
<comment type="subcellular location">
    <subcellularLocation>
        <location evidence="7">Cell membrane</location>
        <topology evidence="7">Single-pass membrane protein</topology>
    </subcellularLocation>
</comment>
<keyword evidence="5 7" id="KW-0456">Lyase</keyword>
<dbReference type="GO" id="GO:0009252">
    <property type="term" value="P:peptidoglycan biosynthetic process"/>
    <property type="evidence" value="ECO:0007669"/>
    <property type="project" value="UniProtKB-UniRule"/>
</dbReference>
<accession>A0A0S4XQA4</accession>
<feature type="region of interest" description="Disordered" evidence="8">
    <location>
        <begin position="1"/>
        <end position="52"/>
    </location>
</feature>
<feature type="compositionally biased region" description="Low complexity" evidence="8">
    <location>
        <begin position="20"/>
        <end position="34"/>
    </location>
</feature>
<comment type="function">
    <text evidence="7">Functions as a peptidoglycan terminase that cleaves nascent peptidoglycan strands endolytically to terminate their elongation.</text>
</comment>
<evidence type="ECO:0000256" key="2">
    <source>
        <dbReference type="ARBA" id="ARBA00022692"/>
    </source>
</evidence>
<dbReference type="Gene3D" id="3.30.160.60">
    <property type="entry name" value="Classic Zinc Finger"/>
    <property type="match status" value="1"/>
</dbReference>
<dbReference type="AlphaFoldDB" id="A0A0S4XQA4"/>
<proteinExistence type="inferred from homology"/>
<evidence type="ECO:0000256" key="7">
    <source>
        <dbReference type="HAMAP-Rule" id="MF_02065"/>
    </source>
</evidence>
<dbReference type="GO" id="GO:0071555">
    <property type="term" value="P:cell wall organization"/>
    <property type="evidence" value="ECO:0007669"/>
    <property type="project" value="UniProtKB-KW"/>
</dbReference>
<comment type="catalytic activity">
    <reaction evidence="7">
        <text>a peptidoglycan chain = a peptidoglycan chain with N-acetyl-1,6-anhydromuramyl-[peptide] at the reducing end + a peptidoglycan chain with N-acetylglucosamine at the non-reducing end.</text>
        <dbReference type="EC" id="4.2.2.29"/>
    </reaction>
</comment>
<keyword evidence="1 7" id="KW-1003">Cell membrane</keyword>
<dbReference type="Pfam" id="PF02618">
    <property type="entry name" value="YceG"/>
    <property type="match status" value="1"/>
</dbReference>
<keyword evidence="4 7" id="KW-0472">Membrane</keyword>
<evidence type="ECO:0000313" key="9">
    <source>
        <dbReference type="EMBL" id="CUV66503.1"/>
    </source>
</evidence>
<reference evidence="9" key="1">
    <citation type="submission" date="2015-11" db="EMBL/GenBank/DDBJ databases">
        <authorList>
            <person name="Zhang Y."/>
            <person name="Guo Z."/>
        </authorList>
    </citation>
    <scope>NUCLEOTIDE SEQUENCE</scope>
    <source>
        <strain evidence="9">BN30871</strain>
    </source>
</reference>
<dbReference type="EC" id="4.2.2.29" evidence="7"/>
<dbReference type="EMBL" id="FAXN01000092">
    <property type="protein sequence ID" value="CUV66503.1"/>
    <property type="molecule type" value="Genomic_DNA"/>
</dbReference>
<dbReference type="GO" id="GO:0005886">
    <property type="term" value="C:plasma membrane"/>
    <property type="evidence" value="ECO:0007669"/>
    <property type="project" value="UniProtKB-SubCell"/>
</dbReference>
<evidence type="ECO:0000256" key="3">
    <source>
        <dbReference type="ARBA" id="ARBA00022989"/>
    </source>
</evidence>
<evidence type="ECO:0000256" key="6">
    <source>
        <dbReference type="ARBA" id="ARBA00023316"/>
    </source>
</evidence>
<dbReference type="NCBIfam" id="TIGR00247">
    <property type="entry name" value="endolytic transglycosylase MltG"/>
    <property type="match status" value="1"/>
</dbReference>
<keyword evidence="2 7" id="KW-0812">Transmembrane</keyword>
<organism evidence="9">
    <name type="scientific">Sulfurovum sp. enrichment culture clone C5</name>
    <dbReference type="NCBI Taxonomy" id="497650"/>
    <lineage>
        <taxon>Bacteria</taxon>
        <taxon>Pseudomonadati</taxon>
        <taxon>Campylobacterota</taxon>
        <taxon>Epsilonproteobacteria</taxon>
        <taxon>Campylobacterales</taxon>
        <taxon>Sulfurovaceae</taxon>
        <taxon>Sulfurovum</taxon>
        <taxon>environmental samples</taxon>
    </lineage>
</organism>
<gene>
    <name evidence="7" type="primary">mltG</name>
    <name evidence="9" type="ORF">BN3087_870023</name>
</gene>
<evidence type="ECO:0000256" key="8">
    <source>
        <dbReference type="SAM" id="MobiDB-lite"/>
    </source>
</evidence>